<dbReference type="InterPro" id="IPR001119">
    <property type="entry name" value="SLH_dom"/>
</dbReference>
<evidence type="ECO:0000313" key="4">
    <source>
        <dbReference type="Proteomes" id="UP001303532"/>
    </source>
</evidence>
<dbReference type="Pfam" id="PF00395">
    <property type="entry name" value="SLH"/>
    <property type="match status" value="3"/>
</dbReference>
<keyword evidence="1" id="KW-0732">Signal</keyword>
<proteinExistence type="predicted"/>
<evidence type="ECO:0000259" key="2">
    <source>
        <dbReference type="PROSITE" id="PS51272"/>
    </source>
</evidence>
<dbReference type="Proteomes" id="UP001303532">
    <property type="component" value="Chromosome"/>
</dbReference>
<dbReference type="InterPro" id="IPR051465">
    <property type="entry name" value="Cell_Envelope_Struct_Comp"/>
</dbReference>
<dbReference type="PANTHER" id="PTHR43308">
    <property type="entry name" value="OUTER MEMBRANE PROTEIN ALPHA-RELATED"/>
    <property type="match status" value="1"/>
</dbReference>
<dbReference type="InterPro" id="IPR018524">
    <property type="entry name" value="DNA/RNA_endonuclease_AS"/>
</dbReference>
<feature type="domain" description="SLH" evidence="2">
    <location>
        <begin position="142"/>
        <end position="205"/>
    </location>
</feature>
<dbReference type="EMBL" id="CP116341">
    <property type="protein sequence ID" value="WOV84464.1"/>
    <property type="molecule type" value="Genomic_DNA"/>
</dbReference>
<name>A0ABZ0KWQ7_9BACL</name>
<feature type="signal peptide" evidence="1">
    <location>
        <begin position="1"/>
        <end position="24"/>
    </location>
</feature>
<reference evidence="3 4" key="1">
    <citation type="submission" date="2023-01" db="EMBL/GenBank/DDBJ databases">
        <title>Sporosarcina sp. nov., isolated from Korean tranditional fermented seafood 'Jeotgal'.</title>
        <authorList>
            <person name="Yang A.-I."/>
        </authorList>
    </citation>
    <scope>NUCLEOTIDE SEQUENCE [LARGE SCALE GENOMIC DNA]</scope>
    <source>
        <strain evidence="3 4">B2O-1</strain>
    </source>
</reference>
<feature type="domain" description="SLH" evidence="2">
    <location>
        <begin position="87"/>
        <end position="141"/>
    </location>
</feature>
<protein>
    <submittedName>
        <fullName evidence="3">S-layer homology domain-containing protein</fullName>
    </submittedName>
</protein>
<organism evidence="3 4">
    <name type="scientific">Sporosarcina jeotgali</name>
    <dbReference type="NCBI Taxonomy" id="3020056"/>
    <lineage>
        <taxon>Bacteria</taxon>
        <taxon>Bacillati</taxon>
        <taxon>Bacillota</taxon>
        <taxon>Bacilli</taxon>
        <taxon>Bacillales</taxon>
        <taxon>Caryophanaceae</taxon>
        <taxon>Sporosarcina</taxon>
    </lineage>
</organism>
<feature type="domain" description="SLH" evidence="2">
    <location>
        <begin position="23"/>
        <end position="86"/>
    </location>
</feature>
<feature type="chain" id="PRO_5045151957" evidence="1">
    <location>
        <begin position="25"/>
        <end position="358"/>
    </location>
</feature>
<accession>A0ABZ0KWQ7</accession>
<sequence>MKRLSAMLTVLALSFFLAAQPAAAAGFPDVPDTSRFHDEMNYLVEQNIISGYSDGNFQPKKNVTRGEVAIMIGRMLKLDGTQRNTKFKDVSKNHGASGYIHSAWDRGHLSGFADGTFRPDTPISRGDMAMILSRIFWSQAGTTGEFSDVGYNMKASYAIGTLAGSHVLTGYPDGTFRPAAYVTREQFSAFMARGLSIEFKQRTMKTDGYAYDLTKTYIYAKSQGEIQISYKKVHTKFGGNAFYGYLWEYKDTSDGSIEYIDQTEDKDGLYMVFPIPHGSKELAYPIKVNSKWQPGMDMLESNAITGVNKTVSTPYKTFTNAVEVSNSSGQKRYYVKGIGEVKVVGKTGETVSELKSIQ</sequence>
<dbReference type="PROSITE" id="PS51272">
    <property type="entry name" value="SLH"/>
    <property type="match status" value="3"/>
</dbReference>
<dbReference type="PROSITE" id="PS01070">
    <property type="entry name" value="NUCLEASE_NON_SPEC"/>
    <property type="match status" value="1"/>
</dbReference>
<evidence type="ECO:0000313" key="3">
    <source>
        <dbReference type="EMBL" id="WOV84464.1"/>
    </source>
</evidence>
<evidence type="ECO:0000256" key="1">
    <source>
        <dbReference type="SAM" id="SignalP"/>
    </source>
</evidence>
<gene>
    <name evidence="3" type="ORF">PGH26_00650</name>
</gene>
<dbReference type="RefSeq" id="WP_323692112.1">
    <property type="nucleotide sequence ID" value="NZ_CP116341.1"/>
</dbReference>
<keyword evidence="4" id="KW-1185">Reference proteome</keyword>